<dbReference type="GO" id="GO:0032259">
    <property type="term" value="P:methylation"/>
    <property type="evidence" value="ECO:0007669"/>
    <property type="project" value="UniProtKB-KW"/>
</dbReference>
<keyword evidence="2" id="KW-0808">Transferase</keyword>
<dbReference type="PANTHER" id="PTHR43861">
    <property type="entry name" value="TRANS-ACONITATE 2-METHYLTRANSFERASE-RELATED"/>
    <property type="match status" value="1"/>
</dbReference>
<accession>A0A0A1T2E6</accession>
<evidence type="ECO:0000313" key="4">
    <source>
        <dbReference type="EMBL" id="CEJ88824.1"/>
    </source>
</evidence>
<dbReference type="InterPro" id="IPR041698">
    <property type="entry name" value="Methyltransf_25"/>
</dbReference>
<dbReference type="CDD" id="cd02440">
    <property type="entry name" value="AdoMet_MTases"/>
    <property type="match status" value="1"/>
</dbReference>
<reference evidence="4 5" key="1">
    <citation type="journal article" date="2015" name="Genome Announc.">
        <title>Draft Genome Sequence and Gene Annotation of the Entomopathogenic Fungus Verticillium hemipterigenum.</title>
        <authorList>
            <person name="Horn F."/>
            <person name="Habel A."/>
            <person name="Scharf D.H."/>
            <person name="Dworschak J."/>
            <person name="Brakhage A.A."/>
            <person name="Guthke R."/>
            <person name="Hertweck C."/>
            <person name="Linde J."/>
        </authorList>
    </citation>
    <scope>NUCLEOTIDE SEQUENCE [LARGE SCALE GENOMIC DNA]</scope>
</reference>
<dbReference type="GO" id="GO:0008168">
    <property type="term" value="F:methyltransferase activity"/>
    <property type="evidence" value="ECO:0007669"/>
    <property type="project" value="UniProtKB-KW"/>
</dbReference>
<name>A0A0A1T2E6_9HYPO</name>
<dbReference type="Proteomes" id="UP000039046">
    <property type="component" value="Unassembled WGS sequence"/>
</dbReference>
<evidence type="ECO:0000313" key="5">
    <source>
        <dbReference type="Proteomes" id="UP000039046"/>
    </source>
</evidence>
<dbReference type="AlphaFoldDB" id="A0A0A1T2E6"/>
<proteinExistence type="predicted"/>
<dbReference type="PANTHER" id="PTHR43861:SF1">
    <property type="entry name" value="TRANS-ACONITATE 2-METHYLTRANSFERASE"/>
    <property type="match status" value="1"/>
</dbReference>
<dbReference type="Pfam" id="PF13649">
    <property type="entry name" value="Methyltransf_25"/>
    <property type="match status" value="1"/>
</dbReference>
<dbReference type="SUPFAM" id="SSF53335">
    <property type="entry name" value="S-adenosyl-L-methionine-dependent methyltransferases"/>
    <property type="match status" value="1"/>
</dbReference>
<dbReference type="EMBL" id="CDHN01000002">
    <property type="protein sequence ID" value="CEJ88824.1"/>
    <property type="molecule type" value="Genomic_DNA"/>
</dbReference>
<feature type="domain" description="Methyltransferase" evidence="3">
    <location>
        <begin position="40"/>
        <end position="143"/>
    </location>
</feature>
<dbReference type="HOGENOM" id="CLU_037990_5_3_1"/>
<gene>
    <name evidence="4" type="ORF">VHEMI04853</name>
</gene>
<evidence type="ECO:0000256" key="1">
    <source>
        <dbReference type="ARBA" id="ARBA00022603"/>
    </source>
</evidence>
<keyword evidence="5" id="KW-1185">Reference proteome</keyword>
<sequence>MAEEKKDHWDANDYQHSASFVPKLAGKVVQWLDLQPNDKVLDIGCGDGILNAEFAKVLANGTGSVHGIDSSPAMIDAARELCKDSKNATFEVLDAGKIHTNPDLQKGSYNKAFSNAAMHWILRSEDARKVFFHDVYASLAPGGTFAFEMGGLGNVSEMSTALLMVTARRVGMPAAQAAFPWFFPDEEWATAELENAGFKVEKVEREWRPTKADKGGVEGWLRLFGGMILEVIPENERDEAVKEAVEALKLVCKQPDGGEMVSYVRLRALATKV</sequence>
<dbReference type="STRING" id="1531966.A0A0A1T2E6"/>
<evidence type="ECO:0000256" key="2">
    <source>
        <dbReference type="ARBA" id="ARBA00022679"/>
    </source>
</evidence>
<protein>
    <recommendedName>
        <fullName evidence="3">Methyltransferase domain-containing protein</fullName>
    </recommendedName>
</protein>
<evidence type="ECO:0000259" key="3">
    <source>
        <dbReference type="Pfam" id="PF13649"/>
    </source>
</evidence>
<organism evidence="4 5">
    <name type="scientific">[Torrubiella] hemipterigena</name>
    <dbReference type="NCBI Taxonomy" id="1531966"/>
    <lineage>
        <taxon>Eukaryota</taxon>
        <taxon>Fungi</taxon>
        <taxon>Dikarya</taxon>
        <taxon>Ascomycota</taxon>
        <taxon>Pezizomycotina</taxon>
        <taxon>Sordariomycetes</taxon>
        <taxon>Hypocreomycetidae</taxon>
        <taxon>Hypocreales</taxon>
        <taxon>Clavicipitaceae</taxon>
        <taxon>Clavicipitaceae incertae sedis</taxon>
        <taxon>'Torrubiella' clade</taxon>
    </lineage>
</organism>
<dbReference type="Gene3D" id="3.40.50.150">
    <property type="entry name" value="Vaccinia Virus protein VP39"/>
    <property type="match status" value="1"/>
</dbReference>
<dbReference type="OrthoDB" id="66144at2759"/>
<dbReference type="InterPro" id="IPR029063">
    <property type="entry name" value="SAM-dependent_MTases_sf"/>
</dbReference>
<keyword evidence="1" id="KW-0489">Methyltransferase</keyword>